<reference evidence="1" key="3">
    <citation type="submission" date="2022-12" db="EMBL/GenBank/DDBJ databases">
        <authorList>
            <person name="Sun Q."/>
            <person name="Kim S."/>
        </authorList>
    </citation>
    <scope>NUCLEOTIDE SEQUENCE</scope>
    <source>
        <strain evidence="1">KCTC 12343</strain>
    </source>
</reference>
<evidence type="ECO:0000313" key="2">
    <source>
        <dbReference type="EMBL" id="QBI02700.1"/>
    </source>
</evidence>
<sequence length="65" mass="6970">MPDDPPYAAMGVRFNGTHSRDESDTVQVLASMRSVGQSSSTTLSYVYKSKKAVTATSLLWLSNGA</sequence>
<dbReference type="OrthoDB" id="1907165at2"/>
<evidence type="ECO:0000313" key="1">
    <source>
        <dbReference type="EMBL" id="GGY68590.1"/>
    </source>
</evidence>
<dbReference type="Proteomes" id="UP000292307">
    <property type="component" value="Chromosome"/>
</dbReference>
<proteinExistence type="predicted"/>
<protein>
    <submittedName>
        <fullName evidence="1">Uncharacterized protein</fullName>
    </submittedName>
</protein>
<reference evidence="1" key="1">
    <citation type="journal article" date="2014" name="Int. J. Syst. Evol. Microbiol.">
        <title>Complete genome sequence of Corynebacterium casei LMG S-19264T (=DSM 44701T), isolated from a smear-ripened cheese.</title>
        <authorList>
            <consortium name="US DOE Joint Genome Institute (JGI-PGF)"/>
            <person name="Walter F."/>
            <person name="Albersmeier A."/>
            <person name="Kalinowski J."/>
            <person name="Ruckert C."/>
        </authorList>
    </citation>
    <scope>NUCLEOTIDE SEQUENCE</scope>
    <source>
        <strain evidence="1">KCTC 12343</strain>
    </source>
</reference>
<dbReference type="EMBL" id="CP036401">
    <property type="protein sequence ID" value="QBI02700.1"/>
    <property type="molecule type" value="Genomic_DNA"/>
</dbReference>
<evidence type="ECO:0000313" key="4">
    <source>
        <dbReference type="Proteomes" id="UP000628442"/>
    </source>
</evidence>
<gene>
    <name evidence="2" type="ORF">EYF70_19000</name>
    <name evidence="1" type="ORF">GCM10007387_58360</name>
</gene>
<dbReference type="AlphaFoldDB" id="A0A411X161"/>
<dbReference type="EMBL" id="BMWV01000024">
    <property type="protein sequence ID" value="GGY68590.1"/>
    <property type="molecule type" value="Genomic_DNA"/>
</dbReference>
<accession>A0A411X161</accession>
<organism evidence="1 4">
    <name type="scientific">Pseudoduganella albidiflava</name>
    <dbReference type="NCBI Taxonomy" id="321983"/>
    <lineage>
        <taxon>Bacteria</taxon>
        <taxon>Pseudomonadati</taxon>
        <taxon>Pseudomonadota</taxon>
        <taxon>Betaproteobacteria</taxon>
        <taxon>Burkholderiales</taxon>
        <taxon>Oxalobacteraceae</taxon>
        <taxon>Telluria group</taxon>
        <taxon>Pseudoduganella</taxon>
    </lineage>
</organism>
<dbReference type="RefSeq" id="WP_131146811.1">
    <property type="nucleotide sequence ID" value="NZ_BMWV01000024.1"/>
</dbReference>
<reference evidence="2 3" key="2">
    <citation type="submission" date="2019-02" db="EMBL/GenBank/DDBJ databases">
        <title>Draft Genome Sequences of Six Type Strains of the Genus Massilia.</title>
        <authorList>
            <person name="Miess H."/>
            <person name="Frediansyhah A."/>
            <person name="Gross H."/>
        </authorList>
    </citation>
    <scope>NUCLEOTIDE SEQUENCE [LARGE SCALE GENOMIC DNA]</scope>
    <source>
        <strain evidence="2 3">DSM 17472</strain>
    </source>
</reference>
<name>A0A411X161_9BURK</name>
<dbReference type="Proteomes" id="UP000628442">
    <property type="component" value="Unassembled WGS sequence"/>
</dbReference>
<evidence type="ECO:0000313" key="3">
    <source>
        <dbReference type="Proteomes" id="UP000292307"/>
    </source>
</evidence>
<keyword evidence="3" id="KW-1185">Reference proteome</keyword>